<dbReference type="GO" id="GO:0043190">
    <property type="term" value="C:ATP-binding cassette (ABC) transporter complex"/>
    <property type="evidence" value="ECO:0007669"/>
    <property type="project" value="InterPro"/>
</dbReference>
<dbReference type="AlphaFoldDB" id="A0A1E5XJU6"/>
<dbReference type="GO" id="GO:0042938">
    <property type="term" value="P:dipeptide transport"/>
    <property type="evidence" value="ECO:0007669"/>
    <property type="project" value="TreeGrafter"/>
</dbReference>
<protein>
    <submittedName>
        <fullName evidence="6">Peptide ABC transporter substrate-binding protein</fullName>
    </submittedName>
</protein>
<dbReference type="EMBL" id="LAJE02000357">
    <property type="protein sequence ID" value="OEO28784.1"/>
    <property type="molecule type" value="Genomic_DNA"/>
</dbReference>
<feature type="chain" id="PRO_5009190188" evidence="4">
    <location>
        <begin position="22"/>
        <end position="533"/>
    </location>
</feature>
<dbReference type="FunFam" id="3.10.105.10:FF:000002">
    <property type="entry name" value="Dipeptide ABC transporter, substrate-binding protein"/>
    <property type="match status" value="1"/>
</dbReference>
<evidence type="ECO:0000256" key="2">
    <source>
        <dbReference type="ARBA" id="ARBA00005695"/>
    </source>
</evidence>
<dbReference type="Gene3D" id="3.10.105.10">
    <property type="entry name" value="Dipeptide-binding Protein, Domain 3"/>
    <property type="match status" value="1"/>
</dbReference>
<dbReference type="CDD" id="cd08493">
    <property type="entry name" value="PBP2_DppA_like"/>
    <property type="match status" value="1"/>
</dbReference>
<dbReference type="Gene3D" id="3.40.190.10">
    <property type="entry name" value="Periplasmic binding protein-like II"/>
    <property type="match status" value="1"/>
</dbReference>
<reference evidence="6 7" key="1">
    <citation type="journal article" date="2015" name="Genome Announc.">
        <title>Genome Assemblies of Three Soil-Associated Devosia species: D. insulae, D. limi, and D. soli.</title>
        <authorList>
            <person name="Hassan Y.I."/>
            <person name="Lepp D."/>
            <person name="Zhou T."/>
        </authorList>
    </citation>
    <scope>NUCLEOTIDE SEQUENCE [LARGE SCALE GENOMIC DNA]</scope>
    <source>
        <strain evidence="6 7">DS-56</strain>
    </source>
</reference>
<proteinExistence type="inferred from homology"/>
<evidence type="ECO:0000256" key="4">
    <source>
        <dbReference type="SAM" id="SignalP"/>
    </source>
</evidence>
<evidence type="ECO:0000256" key="3">
    <source>
        <dbReference type="ARBA" id="ARBA00022729"/>
    </source>
</evidence>
<feature type="domain" description="Solute-binding protein family 5" evidence="5">
    <location>
        <begin position="67"/>
        <end position="450"/>
    </location>
</feature>
<comment type="subcellular location">
    <subcellularLocation>
        <location evidence="1">Periplasm</location>
    </subcellularLocation>
</comment>
<evidence type="ECO:0000256" key="1">
    <source>
        <dbReference type="ARBA" id="ARBA00004418"/>
    </source>
</evidence>
<sequence>MMKTLLAATALVAVMGGSVYAKQLVFCSEASPAHFDPGPTTGGNDFDASSRAIYDRLVEFEHGGTAVIPGLAESWEVSADGLEYTFKLRPGVKFHTTSYFTPTRDLTADDVIFSLERQWKEDNAWNKYLEGISWDYFQGMDMPKFLKSVEKGADDLTVVITLNEPNAPMIANLGMDFASIVSKEYADQLLAKNDPAALADFSNKPVGTGAFVFVDYQTDAVIRYQAFADYWRGKVAIDDLIFAITTDPAVRAQKLKAGECDIMSYPAPADVAGLQDDANLQVLEQEGLNIGYMSYNTTVAPMDNANVRKALSMAINKTAIVDAVYEGAGQVAKNLIPPTMWSYDDKIVDTTYDPEGAKKLLADAGVSGLTLDLWAMPVSRPYNPNAQRVAELIQADWAAVGVTANIVTYEWTEYRERGKKPDRPGAFQIGWTGDNGDPDNFFATLFSCSAIGVSNYSSWCNDDFEKVIQDAKKVSDQAERTALYTKAQEIFKAEEPAMTIAHSKVFMPMNKRVVGYTMDPLGIHRFDNVDVTE</sequence>
<dbReference type="SUPFAM" id="SSF53850">
    <property type="entry name" value="Periplasmic binding protein-like II"/>
    <property type="match status" value="1"/>
</dbReference>
<evidence type="ECO:0000313" key="7">
    <source>
        <dbReference type="Proteomes" id="UP000095463"/>
    </source>
</evidence>
<dbReference type="PANTHER" id="PTHR30290:SF38">
    <property type="entry name" value="D,D-DIPEPTIDE-BINDING PERIPLASMIC PROTEIN DDPA-RELATED"/>
    <property type="match status" value="1"/>
</dbReference>
<keyword evidence="3 4" id="KW-0732">Signal</keyword>
<dbReference type="GO" id="GO:1904680">
    <property type="term" value="F:peptide transmembrane transporter activity"/>
    <property type="evidence" value="ECO:0007669"/>
    <property type="project" value="TreeGrafter"/>
</dbReference>
<dbReference type="Proteomes" id="UP000095463">
    <property type="component" value="Unassembled WGS sequence"/>
</dbReference>
<dbReference type="PANTHER" id="PTHR30290">
    <property type="entry name" value="PERIPLASMIC BINDING COMPONENT OF ABC TRANSPORTER"/>
    <property type="match status" value="1"/>
</dbReference>
<name>A0A1E5XJU6_9HYPH</name>
<dbReference type="InterPro" id="IPR000914">
    <property type="entry name" value="SBP_5_dom"/>
</dbReference>
<organism evidence="6 7">
    <name type="scientific">Devosia insulae DS-56</name>
    <dbReference type="NCBI Taxonomy" id="1116389"/>
    <lineage>
        <taxon>Bacteria</taxon>
        <taxon>Pseudomonadati</taxon>
        <taxon>Pseudomonadota</taxon>
        <taxon>Alphaproteobacteria</taxon>
        <taxon>Hyphomicrobiales</taxon>
        <taxon>Devosiaceae</taxon>
        <taxon>Devosia</taxon>
    </lineage>
</organism>
<dbReference type="GO" id="GO:0030288">
    <property type="term" value="C:outer membrane-bounded periplasmic space"/>
    <property type="evidence" value="ECO:0007669"/>
    <property type="project" value="TreeGrafter"/>
</dbReference>
<evidence type="ECO:0000313" key="6">
    <source>
        <dbReference type="EMBL" id="OEO28784.1"/>
    </source>
</evidence>
<dbReference type="PIRSF" id="PIRSF002741">
    <property type="entry name" value="MppA"/>
    <property type="match status" value="1"/>
</dbReference>
<feature type="signal peptide" evidence="4">
    <location>
        <begin position="1"/>
        <end position="21"/>
    </location>
</feature>
<comment type="caution">
    <text evidence="6">The sequence shown here is derived from an EMBL/GenBank/DDBJ whole genome shotgun (WGS) entry which is preliminary data.</text>
</comment>
<dbReference type="Pfam" id="PF00496">
    <property type="entry name" value="SBP_bac_5"/>
    <property type="match status" value="1"/>
</dbReference>
<dbReference type="InterPro" id="IPR039424">
    <property type="entry name" value="SBP_5"/>
</dbReference>
<accession>A0A1E5XJU6</accession>
<evidence type="ECO:0000259" key="5">
    <source>
        <dbReference type="Pfam" id="PF00496"/>
    </source>
</evidence>
<comment type="similarity">
    <text evidence="2">Belongs to the bacterial solute-binding protein 5 family.</text>
</comment>
<dbReference type="FunFam" id="3.40.190.10:FF:000036">
    <property type="entry name" value="Dipeptide ABC transporter, substrate-binding protein"/>
    <property type="match status" value="1"/>
</dbReference>
<keyword evidence="7" id="KW-1185">Reference proteome</keyword>
<dbReference type="InterPro" id="IPR030678">
    <property type="entry name" value="Peptide/Ni-bd"/>
</dbReference>
<dbReference type="Gene3D" id="3.90.76.10">
    <property type="entry name" value="Dipeptide-binding Protein, Domain 1"/>
    <property type="match status" value="1"/>
</dbReference>
<gene>
    <name evidence="6" type="ORF">VW23_003165</name>
</gene>